<dbReference type="InterPro" id="IPR009057">
    <property type="entry name" value="Homeodomain-like_sf"/>
</dbReference>
<name>A0A3G9JT85_MICVR</name>
<protein>
    <recommendedName>
        <fullName evidence="1">Tc1-like transposase DDE domain-containing protein</fullName>
    </recommendedName>
</protein>
<evidence type="ECO:0000313" key="2">
    <source>
        <dbReference type="EMBL" id="BBH41371.1"/>
    </source>
</evidence>
<dbReference type="InterPro" id="IPR036388">
    <property type="entry name" value="WH-like_DNA-bd_sf"/>
</dbReference>
<dbReference type="Pfam" id="PF13565">
    <property type="entry name" value="HTH_32"/>
    <property type="match status" value="1"/>
</dbReference>
<dbReference type="Gene3D" id="3.30.420.10">
    <property type="entry name" value="Ribonuclease H-like superfamily/Ribonuclease H"/>
    <property type="match status" value="1"/>
</dbReference>
<feature type="domain" description="Tc1-like transposase DDE" evidence="1">
    <location>
        <begin position="172"/>
        <end position="302"/>
    </location>
</feature>
<dbReference type="EMBL" id="AP019314">
    <property type="protein sequence ID" value="BBH41371.1"/>
    <property type="molecule type" value="Genomic_DNA"/>
</dbReference>
<dbReference type="KEGG" id="mvz:myaer102_39790"/>
<dbReference type="Pfam" id="PF13358">
    <property type="entry name" value="DDE_3"/>
    <property type="match status" value="1"/>
</dbReference>
<dbReference type="AlphaFoldDB" id="A0A3G9JT85"/>
<gene>
    <name evidence="2" type="ORF">myaer102_39790</name>
</gene>
<evidence type="ECO:0000313" key="3">
    <source>
        <dbReference type="Proteomes" id="UP000278152"/>
    </source>
</evidence>
<dbReference type="Proteomes" id="UP000278152">
    <property type="component" value="Chromosome"/>
</dbReference>
<dbReference type="SUPFAM" id="SSF46689">
    <property type="entry name" value="Homeodomain-like"/>
    <property type="match status" value="1"/>
</dbReference>
<dbReference type="InterPro" id="IPR036397">
    <property type="entry name" value="RNaseH_sf"/>
</dbReference>
<reference evidence="2 3" key="1">
    <citation type="submission" date="2018-11" db="EMBL/GenBank/DDBJ databases">
        <title>Complete genome sequence of Microcystis aeruginosa NIES-102.</title>
        <authorList>
            <person name="Yamaguchi H."/>
            <person name="Suzuki S."/>
            <person name="Kawachi M."/>
        </authorList>
    </citation>
    <scope>NUCLEOTIDE SEQUENCE [LARGE SCALE GENOMIC DNA]</scope>
    <source>
        <strain evidence="2 3">NIES-102</strain>
    </source>
</reference>
<organism evidence="2 3">
    <name type="scientific">Microcystis viridis NIES-102</name>
    <dbReference type="NCBI Taxonomy" id="213615"/>
    <lineage>
        <taxon>Bacteria</taxon>
        <taxon>Bacillati</taxon>
        <taxon>Cyanobacteriota</taxon>
        <taxon>Cyanophyceae</taxon>
        <taxon>Oscillatoriophycideae</taxon>
        <taxon>Chroococcales</taxon>
        <taxon>Microcystaceae</taxon>
        <taxon>Microcystis</taxon>
    </lineage>
</organism>
<accession>A0A3G9JT85</accession>
<dbReference type="GO" id="GO:0003676">
    <property type="term" value="F:nucleic acid binding"/>
    <property type="evidence" value="ECO:0007669"/>
    <property type="project" value="InterPro"/>
</dbReference>
<dbReference type="InterPro" id="IPR047655">
    <property type="entry name" value="Transpos_IS630-like"/>
</dbReference>
<dbReference type="InterPro" id="IPR038717">
    <property type="entry name" value="Tc1-like_DDE_dom"/>
</dbReference>
<dbReference type="Gene3D" id="1.10.10.10">
    <property type="entry name" value="Winged helix-like DNA-binding domain superfamily/Winged helix DNA-binding domain"/>
    <property type="match status" value="1"/>
</dbReference>
<proteinExistence type="predicted"/>
<dbReference type="NCBIfam" id="NF033545">
    <property type="entry name" value="transpos_IS630"/>
    <property type="match status" value="1"/>
</dbReference>
<evidence type="ECO:0000259" key="1">
    <source>
        <dbReference type="Pfam" id="PF13358"/>
    </source>
</evidence>
<sequence>MRLIRDLNPESQKMLERIYRASKHHQVRERAKCILLSFQGTTIEELSGIFGVTRKTIYNWLTAWEDRKLIGFYNRRGRGRKPKLTEAQGQQVIDWVKEEPKSLKKIQIKIVEEGKLTVSKDTIKRLIKKINMRWKRVRRGVAKTPDEWELEVKLPILEELKKQEKRGEIEIGYLDEMGGDSKPCIPDAWQEEKTTIKLPPIEGKRLNILGIMKRDNQLFYETQVGTVTSEIVINFLDKYCQNIQKKTVIIIDQASIHTSEAFMEKLEEWEKKNLKIFWLPTYSPHLNLIEILWRFLKFDILAAVKRTAIPKPHDLGFCFFPEGFFAPALTDLLCSGLMVALQTDTASPAAKIFLLALISRSWCVPQIGQSHSRTFNGIFSAICPQLLHRLELGNHLSISM</sequence>